<gene>
    <name evidence="5" type="ORF">VFPBJ_02079</name>
</gene>
<evidence type="ECO:0000256" key="3">
    <source>
        <dbReference type="ARBA" id="ARBA00023211"/>
    </source>
</evidence>
<evidence type="ECO:0000313" key="6">
    <source>
        <dbReference type="Proteomes" id="UP000078240"/>
    </source>
</evidence>
<comment type="caution">
    <text evidence="5">The sequence shown here is derived from an EMBL/GenBank/DDBJ whole genome shotgun (WGS) entry which is preliminary data.</text>
</comment>
<dbReference type="InterPro" id="IPR006035">
    <property type="entry name" value="Ureohydrolase"/>
</dbReference>
<dbReference type="PROSITE" id="PS51409">
    <property type="entry name" value="ARGINASE_2"/>
    <property type="match status" value="1"/>
</dbReference>
<dbReference type="CDD" id="cd09999">
    <property type="entry name" value="Arginase-like_1"/>
    <property type="match status" value="1"/>
</dbReference>
<dbReference type="SUPFAM" id="SSF52768">
    <property type="entry name" value="Arginase/deacetylase"/>
    <property type="match status" value="1"/>
</dbReference>
<dbReference type="InterPro" id="IPR023696">
    <property type="entry name" value="Ureohydrolase_dom_sf"/>
</dbReference>
<dbReference type="GO" id="GO:0030145">
    <property type="term" value="F:manganese ion binding"/>
    <property type="evidence" value="ECO:0007669"/>
    <property type="project" value="TreeGrafter"/>
</dbReference>
<name>A0A179HEI7_PURLI</name>
<dbReference type="PRINTS" id="PR00116">
    <property type="entry name" value="ARGINASE"/>
</dbReference>
<dbReference type="GO" id="GO:0005634">
    <property type="term" value="C:nucleus"/>
    <property type="evidence" value="ECO:0007669"/>
    <property type="project" value="TreeGrafter"/>
</dbReference>
<dbReference type="Proteomes" id="UP000078240">
    <property type="component" value="Unassembled WGS sequence"/>
</dbReference>
<comment type="similarity">
    <text evidence="4">Belongs to the arginase family.</text>
</comment>
<dbReference type="AlphaFoldDB" id="A0A179HEI7"/>
<evidence type="ECO:0000313" key="5">
    <source>
        <dbReference type="EMBL" id="OAQ88038.1"/>
    </source>
</evidence>
<dbReference type="EMBL" id="LSBH01000001">
    <property type="protein sequence ID" value="OAQ88038.1"/>
    <property type="molecule type" value="Genomic_DNA"/>
</dbReference>
<dbReference type="PANTHER" id="PTHR43782:SF3">
    <property type="entry name" value="ARGINASE"/>
    <property type="match status" value="1"/>
</dbReference>
<keyword evidence="2 5" id="KW-0378">Hydrolase</keyword>
<proteinExistence type="inferred from homology"/>
<protein>
    <submittedName>
        <fullName evidence="5">Ureohydrolase</fullName>
    </submittedName>
</protein>
<evidence type="ECO:0000256" key="2">
    <source>
        <dbReference type="ARBA" id="ARBA00022801"/>
    </source>
</evidence>
<evidence type="ECO:0000256" key="4">
    <source>
        <dbReference type="PROSITE-ProRule" id="PRU00742"/>
    </source>
</evidence>
<keyword evidence="3" id="KW-0464">Manganese</keyword>
<sequence length="303" mass="32165">MRAQVVKSLSVIVSPFHVGIRGSKTGAGPLFLQQHGLIPALEELGLPVRRVEVEPVDETEDEVARSFEVLRRTARVVAQERRAGSFPVVLSGDCSGAVGVAAGIIASGADVDGGALDGARLGCVWFDAHDDIHTPDTLTSGYGDSMPISLLAGRCYKRLLQTVPGHQPLSLDNLVHVGMRDVTDEERARVVDAGFDVIWGDAETKVDFKGELGRALQRKQLGPTMVHLDLDSLDLSLGKANRFGTAGGLLEDDITGCLDEVASRTEPVSLTIASFDPSYDGADNIARVAIRAAQTFLAALSKA</sequence>
<organism evidence="5 6">
    <name type="scientific">Purpureocillium lilacinum</name>
    <name type="common">Paecilomyces lilacinus</name>
    <dbReference type="NCBI Taxonomy" id="33203"/>
    <lineage>
        <taxon>Eukaryota</taxon>
        <taxon>Fungi</taxon>
        <taxon>Dikarya</taxon>
        <taxon>Ascomycota</taxon>
        <taxon>Pezizomycotina</taxon>
        <taxon>Sordariomycetes</taxon>
        <taxon>Hypocreomycetidae</taxon>
        <taxon>Hypocreales</taxon>
        <taxon>Ophiocordycipitaceae</taxon>
        <taxon>Purpureocillium</taxon>
    </lineage>
</organism>
<evidence type="ECO:0000256" key="1">
    <source>
        <dbReference type="ARBA" id="ARBA00022723"/>
    </source>
</evidence>
<reference evidence="5 6" key="1">
    <citation type="submission" date="2016-01" db="EMBL/GenBank/DDBJ databases">
        <title>Biosynthesis of antibiotic leucinostatins and their inhibition on Phytophthora in bio-control Purpureocillium lilacinum.</title>
        <authorList>
            <person name="Wang G."/>
            <person name="Liu Z."/>
            <person name="Lin R."/>
            <person name="Li E."/>
            <person name="Mao Z."/>
            <person name="Ling J."/>
            <person name="Yin W."/>
            <person name="Xie B."/>
        </authorList>
    </citation>
    <scope>NUCLEOTIDE SEQUENCE [LARGE SCALE GENOMIC DNA]</scope>
    <source>
        <strain evidence="5">PLBJ-1</strain>
    </source>
</reference>
<dbReference type="GO" id="GO:0005829">
    <property type="term" value="C:cytosol"/>
    <property type="evidence" value="ECO:0007669"/>
    <property type="project" value="TreeGrafter"/>
</dbReference>
<dbReference type="PANTHER" id="PTHR43782">
    <property type="entry name" value="ARGINASE"/>
    <property type="match status" value="1"/>
</dbReference>
<accession>A0A179HEI7</accession>
<dbReference type="Pfam" id="PF00491">
    <property type="entry name" value="Arginase"/>
    <property type="match status" value="1"/>
</dbReference>
<dbReference type="Gene3D" id="3.40.800.10">
    <property type="entry name" value="Ureohydrolase domain"/>
    <property type="match status" value="1"/>
</dbReference>
<dbReference type="GO" id="GO:0004053">
    <property type="term" value="F:arginase activity"/>
    <property type="evidence" value="ECO:0007669"/>
    <property type="project" value="TreeGrafter"/>
</dbReference>
<keyword evidence="1" id="KW-0479">Metal-binding</keyword>